<accession>A0A9D4T4R6</accession>
<protein>
    <submittedName>
        <fullName evidence="1">Uncharacterized protein</fullName>
    </submittedName>
</protein>
<dbReference type="VEuPathDB" id="VectorBase:RSAN_039479"/>
<dbReference type="AlphaFoldDB" id="A0A9D4T4R6"/>
<evidence type="ECO:0000313" key="2">
    <source>
        <dbReference type="Proteomes" id="UP000821837"/>
    </source>
</evidence>
<dbReference type="VEuPathDB" id="VectorBase:RSAN_040222"/>
<sequence length="288" mass="31559">MGDTCRAVAPPRLGKGAVAPREILAAVQSYDSSSALRLLLRRAGIQWSPEVLKYTHQDILGVLLRLSLEFGVPVLLHAVLGPWLKLPDGSRRILNLDFLLPLLPAAMSERRLSVVEDTLRLVAHNGTVFNRFRHMAEQVLRTLHRLQRRLNAASRWHGGLHYVKFSEVDKHLVSFSEPGEFLRIANEAAAYQVKRSANIGLVIQEQVCAALPSARDTPPLPTPVVCAEVNAPLSYAEVAAGPPPQTFASLPSVVPVRPTPRFDQARATGAMYDGVRTLGNVSLPDSVR</sequence>
<dbReference type="EMBL" id="JABSTV010001246">
    <property type="protein sequence ID" value="KAH7975507.1"/>
    <property type="molecule type" value="Genomic_DNA"/>
</dbReference>
<reference evidence="1" key="2">
    <citation type="submission" date="2021-09" db="EMBL/GenBank/DDBJ databases">
        <authorList>
            <person name="Jia N."/>
            <person name="Wang J."/>
            <person name="Shi W."/>
            <person name="Du L."/>
            <person name="Sun Y."/>
            <person name="Zhan W."/>
            <person name="Jiang J."/>
            <person name="Wang Q."/>
            <person name="Zhang B."/>
            <person name="Ji P."/>
            <person name="Sakyi L.B."/>
            <person name="Cui X."/>
            <person name="Yuan T."/>
            <person name="Jiang B."/>
            <person name="Yang W."/>
            <person name="Lam T.T.-Y."/>
            <person name="Chang Q."/>
            <person name="Ding S."/>
            <person name="Wang X."/>
            <person name="Zhu J."/>
            <person name="Ruan X."/>
            <person name="Zhao L."/>
            <person name="Wei J."/>
            <person name="Que T."/>
            <person name="Du C."/>
            <person name="Cheng J."/>
            <person name="Dai P."/>
            <person name="Han X."/>
            <person name="Huang E."/>
            <person name="Gao Y."/>
            <person name="Liu J."/>
            <person name="Shao H."/>
            <person name="Ye R."/>
            <person name="Li L."/>
            <person name="Wei W."/>
            <person name="Wang X."/>
            <person name="Wang C."/>
            <person name="Huo Q."/>
            <person name="Li W."/>
            <person name="Guo W."/>
            <person name="Chen H."/>
            <person name="Chen S."/>
            <person name="Zhou L."/>
            <person name="Zhou L."/>
            <person name="Ni X."/>
            <person name="Tian J."/>
            <person name="Zhou Y."/>
            <person name="Sheng Y."/>
            <person name="Liu T."/>
            <person name="Pan Y."/>
            <person name="Xia L."/>
            <person name="Li J."/>
            <person name="Zhao F."/>
            <person name="Cao W."/>
        </authorList>
    </citation>
    <scope>NUCLEOTIDE SEQUENCE</scope>
    <source>
        <strain evidence="1">Rsan-2018</strain>
        <tissue evidence="1">Larvae</tissue>
    </source>
</reference>
<proteinExistence type="predicted"/>
<keyword evidence="2" id="KW-1185">Reference proteome</keyword>
<evidence type="ECO:0000313" key="1">
    <source>
        <dbReference type="EMBL" id="KAH7975507.1"/>
    </source>
</evidence>
<gene>
    <name evidence="1" type="ORF">HPB52_002335</name>
</gene>
<organism evidence="1 2">
    <name type="scientific">Rhipicephalus sanguineus</name>
    <name type="common">Brown dog tick</name>
    <name type="synonym">Ixodes sanguineus</name>
    <dbReference type="NCBI Taxonomy" id="34632"/>
    <lineage>
        <taxon>Eukaryota</taxon>
        <taxon>Metazoa</taxon>
        <taxon>Ecdysozoa</taxon>
        <taxon>Arthropoda</taxon>
        <taxon>Chelicerata</taxon>
        <taxon>Arachnida</taxon>
        <taxon>Acari</taxon>
        <taxon>Parasitiformes</taxon>
        <taxon>Ixodida</taxon>
        <taxon>Ixodoidea</taxon>
        <taxon>Ixodidae</taxon>
        <taxon>Rhipicephalinae</taxon>
        <taxon>Rhipicephalus</taxon>
        <taxon>Rhipicephalus</taxon>
    </lineage>
</organism>
<reference evidence="1" key="1">
    <citation type="journal article" date="2020" name="Cell">
        <title>Large-Scale Comparative Analyses of Tick Genomes Elucidate Their Genetic Diversity and Vector Capacities.</title>
        <authorList>
            <consortium name="Tick Genome and Microbiome Consortium (TIGMIC)"/>
            <person name="Jia N."/>
            <person name="Wang J."/>
            <person name="Shi W."/>
            <person name="Du L."/>
            <person name="Sun Y."/>
            <person name="Zhan W."/>
            <person name="Jiang J.F."/>
            <person name="Wang Q."/>
            <person name="Zhang B."/>
            <person name="Ji P."/>
            <person name="Bell-Sakyi L."/>
            <person name="Cui X.M."/>
            <person name="Yuan T.T."/>
            <person name="Jiang B.G."/>
            <person name="Yang W.F."/>
            <person name="Lam T.T."/>
            <person name="Chang Q.C."/>
            <person name="Ding S.J."/>
            <person name="Wang X.J."/>
            <person name="Zhu J.G."/>
            <person name="Ruan X.D."/>
            <person name="Zhao L."/>
            <person name="Wei J.T."/>
            <person name="Ye R.Z."/>
            <person name="Que T.C."/>
            <person name="Du C.H."/>
            <person name="Zhou Y.H."/>
            <person name="Cheng J.X."/>
            <person name="Dai P.F."/>
            <person name="Guo W.B."/>
            <person name="Han X.H."/>
            <person name="Huang E.J."/>
            <person name="Li L.F."/>
            <person name="Wei W."/>
            <person name="Gao Y.C."/>
            <person name="Liu J.Z."/>
            <person name="Shao H.Z."/>
            <person name="Wang X."/>
            <person name="Wang C.C."/>
            <person name="Yang T.C."/>
            <person name="Huo Q.B."/>
            <person name="Li W."/>
            <person name="Chen H.Y."/>
            <person name="Chen S.E."/>
            <person name="Zhou L.G."/>
            <person name="Ni X.B."/>
            <person name="Tian J.H."/>
            <person name="Sheng Y."/>
            <person name="Liu T."/>
            <person name="Pan Y.S."/>
            <person name="Xia L.Y."/>
            <person name="Li J."/>
            <person name="Zhao F."/>
            <person name="Cao W.C."/>
        </authorList>
    </citation>
    <scope>NUCLEOTIDE SEQUENCE</scope>
    <source>
        <strain evidence="1">Rsan-2018</strain>
    </source>
</reference>
<name>A0A9D4T4R6_RHISA</name>
<dbReference type="Proteomes" id="UP000821837">
    <property type="component" value="Chromosome 10"/>
</dbReference>
<comment type="caution">
    <text evidence="1">The sequence shown here is derived from an EMBL/GenBank/DDBJ whole genome shotgun (WGS) entry which is preliminary data.</text>
</comment>